<feature type="domain" description="Flagellar basal-body/hook protein C-terminal" evidence="7">
    <location>
        <begin position="400"/>
        <end position="444"/>
    </location>
</feature>
<dbReference type="Pfam" id="PF07559">
    <property type="entry name" value="FlgE_D2"/>
    <property type="match status" value="1"/>
</dbReference>
<dbReference type="EMBL" id="CP031358">
    <property type="protein sequence ID" value="AXK44162.1"/>
    <property type="molecule type" value="Genomic_DNA"/>
</dbReference>
<protein>
    <recommendedName>
        <fullName evidence="3 5">Flagellar hook protein FlgE</fullName>
    </recommendedName>
</protein>
<keyword evidence="10" id="KW-0282">Flagellum</keyword>
<evidence type="ECO:0000259" key="9">
    <source>
        <dbReference type="Pfam" id="PF22692"/>
    </source>
</evidence>
<proteinExistence type="inferred from homology"/>
<dbReference type="GO" id="GO:0071978">
    <property type="term" value="P:bacterial-type flagellum-dependent swarming motility"/>
    <property type="evidence" value="ECO:0007669"/>
    <property type="project" value="TreeGrafter"/>
</dbReference>
<dbReference type="InterPro" id="IPR011491">
    <property type="entry name" value="FlgE_D2"/>
</dbReference>
<dbReference type="InterPro" id="IPR019776">
    <property type="entry name" value="Flagellar_basal_body_rod_CS"/>
</dbReference>
<comment type="similarity">
    <text evidence="2 5">Belongs to the flagella basal body rod proteins family.</text>
</comment>
<dbReference type="GO" id="GO:0009425">
    <property type="term" value="C:bacterial-type flagellum basal body"/>
    <property type="evidence" value="ECO:0007669"/>
    <property type="project" value="UniProtKB-SubCell"/>
</dbReference>
<dbReference type="PROSITE" id="PS00588">
    <property type="entry name" value="FLAGELLA_BB_ROD"/>
    <property type="match status" value="1"/>
</dbReference>
<dbReference type="InterPro" id="IPR037925">
    <property type="entry name" value="FlgE/F/G-like"/>
</dbReference>
<dbReference type="InterPro" id="IPR020013">
    <property type="entry name" value="Flagellar_FlgE/F/G"/>
</dbReference>
<geneLocation type="plasmid" evidence="10 11">
    <name>unnamed</name>
</geneLocation>
<evidence type="ECO:0000259" key="6">
    <source>
        <dbReference type="Pfam" id="PF00460"/>
    </source>
</evidence>
<evidence type="ECO:0000256" key="3">
    <source>
        <dbReference type="ARBA" id="ARBA00019015"/>
    </source>
</evidence>
<dbReference type="InterPro" id="IPR053967">
    <property type="entry name" value="LlgE_F_G-like_D1"/>
</dbReference>
<evidence type="ECO:0000313" key="11">
    <source>
        <dbReference type="Proteomes" id="UP000254508"/>
    </source>
</evidence>
<feature type="domain" description="Flagellar basal body rod protein N-terminal" evidence="6">
    <location>
        <begin position="19"/>
        <end position="49"/>
    </location>
</feature>
<dbReference type="Pfam" id="PF00460">
    <property type="entry name" value="Flg_bb_rod"/>
    <property type="match status" value="1"/>
</dbReference>
<dbReference type="PANTHER" id="PTHR30435">
    <property type="entry name" value="FLAGELLAR PROTEIN"/>
    <property type="match status" value="1"/>
</dbReference>
<keyword evidence="4 5" id="KW-0975">Bacterial flagellum</keyword>
<dbReference type="Proteomes" id="UP000254508">
    <property type="component" value="Plasmid unnamed"/>
</dbReference>
<evidence type="ECO:0000256" key="1">
    <source>
        <dbReference type="ARBA" id="ARBA00004117"/>
    </source>
</evidence>
<evidence type="ECO:0000256" key="5">
    <source>
        <dbReference type="RuleBase" id="RU362116"/>
    </source>
</evidence>
<evidence type="ECO:0000313" key="10">
    <source>
        <dbReference type="EMBL" id="AXK44162.1"/>
    </source>
</evidence>
<feature type="domain" description="Flagellar hook protein FlgE D2" evidence="8">
    <location>
        <begin position="209"/>
        <end position="325"/>
    </location>
</feature>
<dbReference type="AlphaFoldDB" id="A0A345YJR0"/>
<keyword evidence="10" id="KW-0966">Cell projection</keyword>
<evidence type="ECO:0000259" key="7">
    <source>
        <dbReference type="Pfam" id="PF06429"/>
    </source>
</evidence>
<evidence type="ECO:0000256" key="2">
    <source>
        <dbReference type="ARBA" id="ARBA00009677"/>
    </source>
</evidence>
<dbReference type="PANTHER" id="PTHR30435:SF1">
    <property type="entry name" value="FLAGELLAR HOOK PROTEIN FLGE"/>
    <property type="match status" value="1"/>
</dbReference>
<organism evidence="10 11">
    <name type="scientific">Erythrobacter aureus</name>
    <dbReference type="NCBI Taxonomy" id="2182384"/>
    <lineage>
        <taxon>Bacteria</taxon>
        <taxon>Pseudomonadati</taxon>
        <taxon>Pseudomonadota</taxon>
        <taxon>Alphaproteobacteria</taxon>
        <taxon>Sphingomonadales</taxon>
        <taxon>Erythrobacteraceae</taxon>
        <taxon>Erythrobacter/Porphyrobacter group</taxon>
        <taxon>Erythrobacter</taxon>
    </lineage>
</organism>
<feature type="domain" description="Flagellar hook protein FlgE/F/G-like D1" evidence="9">
    <location>
        <begin position="98"/>
        <end position="142"/>
    </location>
</feature>
<dbReference type="NCBIfam" id="TIGR03506">
    <property type="entry name" value="FlgEFG_subfam"/>
    <property type="match status" value="1"/>
</dbReference>
<evidence type="ECO:0000259" key="8">
    <source>
        <dbReference type="Pfam" id="PF07559"/>
    </source>
</evidence>
<dbReference type="GO" id="GO:0005829">
    <property type="term" value="C:cytosol"/>
    <property type="evidence" value="ECO:0007669"/>
    <property type="project" value="TreeGrafter"/>
</dbReference>
<reference evidence="10 11" key="1">
    <citation type="submission" date="2018-07" db="EMBL/GenBank/DDBJ databases">
        <title>Genome sequence of Erythrobacter strain YH-07, an antagonistic bacterium isolated from Yellow Sea.</title>
        <authorList>
            <person name="Tang T."/>
            <person name="Liu Q."/>
            <person name="Sun X."/>
        </authorList>
    </citation>
    <scope>NUCLEOTIDE SEQUENCE [LARGE SCALE GENOMIC DNA]</scope>
    <source>
        <strain evidence="10 11">YH-07</strain>
        <plasmid evidence="10 11">unnamed</plasmid>
    </source>
</reference>
<dbReference type="InterPro" id="IPR037058">
    <property type="entry name" value="Falgellar_hook_FlgE_sf"/>
</dbReference>
<dbReference type="InterPro" id="IPR010930">
    <property type="entry name" value="Flg_bb/hook_C_dom"/>
</dbReference>
<keyword evidence="11" id="KW-1185">Reference proteome</keyword>
<comment type="function">
    <text evidence="5">A flexible structure which links the flagellar filament to the drive apparatus in the basal body.</text>
</comment>
<gene>
    <name evidence="10" type="ORF">DVR09_16915</name>
</gene>
<keyword evidence="10" id="KW-0969">Cilium</keyword>
<comment type="subcellular location">
    <subcellularLocation>
        <location evidence="1 5">Bacterial flagellum basal body</location>
    </subcellularLocation>
</comment>
<sequence>MACATREAGENYVSLNSALNAGVSGLMAHSSAMAVVADNISNVSTVGYKGAEADFSSMVTDGGVAGSYAAGGVRSAPRMTISKQGMLQVGTSQTDLGINGNGFFVTRSGTDADAPVSFTRAGAFRPDEDGNLRNTGGYYLQGWALDDNGEFLNTGGTNSLETVNITGLSGTASATTFLNAKINLQSTTPYHGGAPYVVGDLANGVKEPQFSRTFEVYDEQGNAHQLTMGFVKTSANMWQMEVYGDPAEINGSADGLLKSGQVIFNPDGSLDVASSDPALFTPINLTWANGAGSEPISLGLGSQDMTDGLTSYASASGLISSDSDGGLLGNLSSVEVSEDGIVSAIFEDGTAKAIYQLPVATFVNPDGLEPLNGNAYALSKDSGFAAINRPGELGGGSIAAGTLEASNVDLATEFTNMIKFQRAYGASSKIITTVDEMMQETSNMKR</sequence>
<dbReference type="Pfam" id="PF22692">
    <property type="entry name" value="LlgE_F_G_D1"/>
    <property type="match status" value="1"/>
</dbReference>
<keyword evidence="10" id="KW-0614">Plasmid</keyword>
<dbReference type="OrthoDB" id="8372879at2"/>
<dbReference type="GO" id="GO:0009424">
    <property type="term" value="C:bacterial-type flagellum hook"/>
    <property type="evidence" value="ECO:0007669"/>
    <property type="project" value="TreeGrafter"/>
</dbReference>
<dbReference type="Pfam" id="PF06429">
    <property type="entry name" value="Flg_bbr_C"/>
    <property type="match status" value="1"/>
</dbReference>
<accession>A0A345YJR0</accession>
<dbReference type="InterPro" id="IPR001444">
    <property type="entry name" value="Flag_bb_rod_N"/>
</dbReference>
<dbReference type="SUPFAM" id="SSF117143">
    <property type="entry name" value="Flagellar hook protein flgE"/>
    <property type="match status" value="1"/>
</dbReference>
<dbReference type="KEGG" id="err:DVR09_16915"/>
<name>A0A345YJR0_9SPHN</name>
<evidence type="ECO:0000256" key="4">
    <source>
        <dbReference type="ARBA" id="ARBA00023143"/>
    </source>
</evidence>
<dbReference type="Gene3D" id="2.60.98.20">
    <property type="entry name" value="Flagellar hook protein FlgE"/>
    <property type="match status" value="1"/>
</dbReference>